<accession>A0A1L7XW37</accession>
<reference evidence="2 3" key="1">
    <citation type="submission" date="2016-03" db="EMBL/GenBank/DDBJ databases">
        <authorList>
            <person name="Ploux O."/>
        </authorList>
    </citation>
    <scope>NUCLEOTIDE SEQUENCE [LARGE SCALE GENOMIC DNA]</scope>
    <source>
        <strain evidence="2 3">UAMH 11012</strain>
    </source>
</reference>
<dbReference type="AlphaFoldDB" id="A0A1L7XW37"/>
<evidence type="ECO:0000313" key="3">
    <source>
        <dbReference type="Proteomes" id="UP000184330"/>
    </source>
</evidence>
<gene>
    <name evidence="2" type="ORF">PAC_19095</name>
</gene>
<sequence>MLVQNLFLALLAVGSTAAWKFPIFHFAKVHTQNLGSGSFASCAAVCPNGAAYDSCVDYLQDPCASVKRDTIGSGIEMS</sequence>
<evidence type="ECO:0000313" key="2">
    <source>
        <dbReference type="EMBL" id="CZR69195.1"/>
    </source>
</evidence>
<dbReference type="EMBL" id="FJOG01000066">
    <property type="protein sequence ID" value="CZR69195.1"/>
    <property type="molecule type" value="Genomic_DNA"/>
</dbReference>
<evidence type="ECO:0000256" key="1">
    <source>
        <dbReference type="SAM" id="SignalP"/>
    </source>
</evidence>
<name>A0A1L7XW37_9HELO</name>
<protein>
    <submittedName>
        <fullName evidence="2">Uncharacterized protein</fullName>
    </submittedName>
</protein>
<dbReference type="OrthoDB" id="3502814at2759"/>
<organism evidence="2 3">
    <name type="scientific">Phialocephala subalpina</name>
    <dbReference type="NCBI Taxonomy" id="576137"/>
    <lineage>
        <taxon>Eukaryota</taxon>
        <taxon>Fungi</taxon>
        <taxon>Dikarya</taxon>
        <taxon>Ascomycota</taxon>
        <taxon>Pezizomycotina</taxon>
        <taxon>Leotiomycetes</taxon>
        <taxon>Helotiales</taxon>
        <taxon>Mollisiaceae</taxon>
        <taxon>Phialocephala</taxon>
        <taxon>Phialocephala fortinii species complex</taxon>
    </lineage>
</organism>
<proteinExistence type="predicted"/>
<keyword evidence="1" id="KW-0732">Signal</keyword>
<keyword evidence="3" id="KW-1185">Reference proteome</keyword>
<feature type="chain" id="PRO_5013335719" evidence="1">
    <location>
        <begin position="19"/>
        <end position="78"/>
    </location>
</feature>
<dbReference type="Proteomes" id="UP000184330">
    <property type="component" value="Unassembled WGS sequence"/>
</dbReference>
<feature type="signal peptide" evidence="1">
    <location>
        <begin position="1"/>
        <end position="18"/>
    </location>
</feature>